<comment type="catalytic activity">
    <reaction evidence="7">
        <text>Endonucleolytic cleavage of RNA, removing 5'-extranucleotides from tRNA precursor.</text>
        <dbReference type="EC" id="3.1.26.5"/>
    </reaction>
</comment>
<feature type="compositionally biased region" description="Basic and acidic residues" evidence="9">
    <location>
        <begin position="142"/>
        <end position="163"/>
    </location>
</feature>
<comment type="similarity">
    <text evidence="7">Belongs to the RnpA family.</text>
</comment>
<dbReference type="EC" id="3.1.26.5" evidence="7 8"/>
<evidence type="ECO:0000256" key="3">
    <source>
        <dbReference type="ARBA" id="ARBA00022722"/>
    </source>
</evidence>
<dbReference type="EMBL" id="CP006650">
    <property type="protein sequence ID" value="AGT09994.1"/>
    <property type="molecule type" value="Genomic_DNA"/>
</dbReference>
<evidence type="ECO:0000256" key="2">
    <source>
        <dbReference type="ARBA" id="ARBA00022694"/>
    </source>
</evidence>
<gene>
    <name evidence="7" type="primary">rnpA</name>
    <name evidence="10" type="ORF">JCM7686_2958</name>
</gene>
<dbReference type="PANTHER" id="PTHR33992">
    <property type="entry name" value="RIBONUCLEASE P PROTEIN COMPONENT"/>
    <property type="match status" value="1"/>
</dbReference>
<dbReference type="InterPro" id="IPR000100">
    <property type="entry name" value="RNase_P"/>
</dbReference>
<evidence type="ECO:0000256" key="8">
    <source>
        <dbReference type="NCBIfam" id="TIGR00188"/>
    </source>
</evidence>
<reference evidence="10 11" key="1">
    <citation type="journal article" date="2014" name="BMC Genomics">
        <title>Architecture and functions of a multipartite genome of the methylotrophic bacterium Paracoccus aminophilus JCM 7686, containing primary and secondary chromids.</title>
        <authorList>
            <person name="Dziewit L."/>
            <person name="Czarnecki J."/>
            <person name="Wibberg D."/>
            <person name="Radlinska M."/>
            <person name="Mrozek P."/>
            <person name="Szymczak M."/>
            <person name="Schluter A."/>
            <person name="Puhler A."/>
            <person name="Bartosik D."/>
        </authorList>
    </citation>
    <scope>NUCLEOTIDE SEQUENCE [LARGE SCALE GENOMIC DNA]</scope>
    <source>
        <strain evidence="10">JCM 7686</strain>
    </source>
</reference>
<feature type="compositionally biased region" description="Polar residues" evidence="9">
    <location>
        <begin position="165"/>
        <end position="177"/>
    </location>
</feature>
<keyword evidence="4 7" id="KW-0255">Endonuclease</keyword>
<dbReference type="GO" id="GO:0001682">
    <property type="term" value="P:tRNA 5'-leader removal"/>
    <property type="evidence" value="ECO:0007669"/>
    <property type="project" value="UniProtKB-UniRule"/>
</dbReference>
<evidence type="ECO:0000256" key="1">
    <source>
        <dbReference type="ARBA" id="ARBA00002663"/>
    </source>
</evidence>
<comment type="subunit">
    <text evidence="7">Consists of a catalytic RNA component (M1 or rnpB) and a protein subunit.</text>
</comment>
<evidence type="ECO:0000256" key="4">
    <source>
        <dbReference type="ARBA" id="ARBA00022759"/>
    </source>
</evidence>
<name>S5XRG0_PARAH</name>
<keyword evidence="2 7" id="KW-0819">tRNA processing</keyword>
<dbReference type="SUPFAM" id="SSF54211">
    <property type="entry name" value="Ribosomal protein S5 domain 2-like"/>
    <property type="match status" value="1"/>
</dbReference>
<evidence type="ECO:0000313" key="10">
    <source>
        <dbReference type="EMBL" id="AGT09994.1"/>
    </source>
</evidence>
<evidence type="ECO:0000256" key="6">
    <source>
        <dbReference type="ARBA" id="ARBA00022884"/>
    </source>
</evidence>
<organism evidence="10 11">
    <name type="scientific">Paracoccus aminophilus JCM 7686</name>
    <dbReference type="NCBI Taxonomy" id="1367847"/>
    <lineage>
        <taxon>Bacteria</taxon>
        <taxon>Pseudomonadati</taxon>
        <taxon>Pseudomonadota</taxon>
        <taxon>Alphaproteobacteria</taxon>
        <taxon>Rhodobacterales</taxon>
        <taxon>Paracoccaceae</taxon>
        <taxon>Paracoccus</taxon>
    </lineage>
</organism>
<dbReference type="eggNOG" id="COG0594">
    <property type="taxonomic scope" value="Bacteria"/>
</dbReference>
<dbReference type="GO" id="GO:0042781">
    <property type="term" value="F:3'-tRNA processing endoribonuclease activity"/>
    <property type="evidence" value="ECO:0007669"/>
    <property type="project" value="TreeGrafter"/>
</dbReference>
<dbReference type="InterPro" id="IPR020539">
    <property type="entry name" value="RNase_P_CS"/>
</dbReference>
<protein>
    <recommendedName>
        <fullName evidence="7 8">Ribonuclease P protein component</fullName>
        <shortName evidence="7">RNase P protein</shortName>
        <shortName evidence="7">RNaseP protein</shortName>
        <ecNumber evidence="7 8">3.1.26.5</ecNumber>
    </recommendedName>
    <alternativeName>
        <fullName evidence="7">Protein C5</fullName>
    </alternativeName>
</protein>
<keyword evidence="6 7" id="KW-0694">RNA-binding</keyword>
<feature type="region of interest" description="Disordered" evidence="9">
    <location>
        <begin position="142"/>
        <end position="185"/>
    </location>
</feature>
<dbReference type="InterPro" id="IPR020568">
    <property type="entry name" value="Ribosomal_Su5_D2-typ_SF"/>
</dbReference>
<dbReference type="Pfam" id="PF00825">
    <property type="entry name" value="Ribonuclease_P"/>
    <property type="match status" value="1"/>
</dbReference>
<dbReference type="GO" id="GO:0004526">
    <property type="term" value="F:ribonuclease P activity"/>
    <property type="evidence" value="ECO:0007669"/>
    <property type="project" value="UniProtKB-UniRule"/>
</dbReference>
<evidence type="ECO:0000313" key="11">
    <source>
        <dbReference type="Proteomes" id="UP000015480"/>
    </source>
</evidence>
<dbReference type="InterPro" id="IPR014721">
    <property type="entry name" value="Ribsml_uS5_D2-typ_fold_subgr"/>
</dbReference>
<keyword evidence="3 7" id="KW-0540">Nuclease</keyword>
<dbReference type="PANTHER" id="PTHR33992:SF1">
    <property type="entry name" value="RIBONUCLEASE P PROTEIN COMPONENT"/>
    <property type="match status" value="1"/>
</dbReference>
<dbReference type="PROSITE" id="PS00648">
    <property type="entry name" value="RIBONUCLEASE_P"/>
    <property type="match status" value="1"/>
</dbReference>
<keyword evidence="5 7" id="KW-0378">Hydrolase</keyword>
<dbReference type="KEGG" id="pami:JCM7686_2958"/>
<dbReference type="AlphaFoldDB" id="S5XRG0"/>
<evidence type="ECO:0000256" key="9">
    <source>
        <dbReference type="SAM" id="MobiDB-lite"/>
    </source>
</evidence>
<dbReference type="NCBIfam" id="TIGR00188">
    <property type="entry name" value="rnpA"/>
    <property type="match status" value="1"/>
</dbReference>
<dbReference type="Proteomes" id="UP000015480">
    <property type="component" value="Chromosome"/>
</dbReference>
<keyword evidence="11" id="KW-1185">Reference proteome</keyword>
<proteinExistence type="inferred from homology"/>
<comment type="function">
    <text evidence="1 7">RNaseP catalyzes the removal of the 5'-leader sequence from pre-tRNA to produce the mature 5'-terminus. It can also cleave other RNA substrates such as 4.5S RNA. The protein component plays an auxiliary but essential role in vivo by binding to the 5'-leader sequence and broadening the substrate specificity of the ribozyme.</text>
</comment>
<dbReference type="GO" id="GO:0030677">
    <property type="term" value="C:ribonuclease P complex"/>
    <property type="evidence" value="ECO:0007669"/>
    <property type="project" value="TreeGrafter"/>
</dbReference>
<dbReference type="STRING" id="1367847.JCM7686_2958"/>
<accession>S5XRG0</accession>
<dbReference type="Gene3D" id="3.30.230.10">
    <property type="match status" value="1"/>
</dbReference>
<evidence type="ECO:0000256" key="7">
    <source>
        <dbReference type="HAMAP-Rule" id="MF_00227"/>
    </source>
</evidence>
<dbReference type="GO" id="GO:0000049">
    <property type="term" value="F:tRNA binding"/>
    <property type="evidence" value="ECO:0007669"/>
    <property type="project" value="UniProtKB-UniRule"/>
</dbReference>
<dbReference type="HOGENOM" id="CLU_117179_6_0_5"/>
<dbReference type="PATRIC" id="fig|1367847.3.peg.2974"/>
<dbReference type="HAMAP" id="MF_00227">
    <property type="entry name" value="RNase_P"/>
    <property type="match status" value="1"/>
</dbReference>
<evidence type="ECO:0000256" key="5">
    <source>
        <dbReference type="ARBA" id="ARBA00022801"/>
    </source>
</evidence>
<sequence length="185" mass="19651">MPMPPLPPAADRQVVSSGSGTAASAISACASAEVAMETLKNRPDFLRAASARRQGAAGFLLQARRRAPEETGSAVIRVGYTCSKKIGNAVARNRAKRRLRALAREIMPGLAKSGWDYVLVGRPNATVSRDFADLRRDLHEALTRIHAPKKPDSRAADSARGDSAKGNSSQRSSTQSDGAREGSRA</sequence>